<feature type="compositionally biased region" description="Polar residues" evidence="1">
    <location>
        <begin position="69"/>
        <end position="78"/>
    </location>
</feature>
<feature type="region of interest" description="Disordered" evidence="1">
    <location>
        <begin position="51"/>
        <end position="78"/>
    </location>
</feature>
<keyword evidence="3" id="KW-1185">Reference proteome</keyword>
<organism evidence="2 3">
    <name type="scientific">Fusarium acutatum</name>
    <dbReference type="NCBI Taxonomy" id="78861"/>
    <lineage>
        <taxon>Eukaryota</taxon>
        <taxon>Fungi</taxon>
        <taxon>Dikarya</taxon>
        <taxon>Ascomycota</taxon>
        <taxon>Pezizomycotina</taxon>
        <taxon>Sordariomycetes</taxon>
        <taxon>Hypocreomycetidae</taxon>
        <taxon>Hypocreales</taxon>
        <taxon>Nectriaceae</taxon>
        <taxon>Fusarium</taxon>
        <taxon>Fusarium fujikuroi species complex</taxon>
    </lineage>
</organism>
<evidence type="ECO:0000256" key="1">
    <source>
        <dbReference type="SAM" id="MobiDB-lite"/>
    </source>
</evidence>
<proteinExistence type="predicted"/>
<sequence>MEAQDSNQKPGFPLNLETEASGPLNTVMDQSTPLTKHEQDYNALLGSIPKFPGSHDHPIGSEVQDNHQSHTGPMQAGNTPEDWTVEDVFKVQQENNAAFLDGIRLISSNERSTIAQVVQTEFQNGMERVFNCIKNFIPQPAQAPTASTITELRAHLKKEKDYVQKLSIEYDNLLQHTHKKKQDLGKANAKLDDALRERDQLRQLLDGGSLANSDKATDDSIRGNWKALAYNIRCLARHLAQNPPQQQLDDIARERLRFVARDYYTLLEDEDYRELILMGYLWVTVQDNVFDAVESVWGGPELKAFKAVRDRIITRIGDGINIPNNDDPVAYAARWLAQGSAMMGNLWERDDRGIRCLVLAETKLLRPFYSTRQSMADRCGRKVTDQLRDILSSAIELDEMMMRSKAIFQVHWQDRSQSLNSATMWNQNVMDSVASKKTLSPRSRVVFFISPVVYKTGTADGQRYDAQMCWPRLLWSATDHASLLTPYERGKIRMASCVMREKE</sequence>
<accession>A0A8H4JBN8</accession>
<gene>
    <name evidence="2" type="ORF">FACUT_12266</name>
</gene>
<feature type="compositionally biased region" description="Basic and acidic residues" evidence="1">
    <location>
        <begin position="53"/>
        <end position="68"/>
    </location>
</feature>
<name>A0A8H4JBN8_9HYPO</name>
<protein>
    <submittedName>
        <fullName evidence="2">Uncharacterized protein</fullName>
    </submittedName>
</protein>
<dbReference type="Proteomes" id="UP000536711">
    <property type="component" value="Unassembled WGS sequence"/>
</dbReference>
<evidence type="ECO:0000313" key="2">
    <source>
        <dbReference type="EMBL" id="KAF4417365.1"/>
    </source>
</evidence>
<reference evidence="2 3" key="1">
    <citation type="submission" date="2020-01" db="EMBL/GenBank/DDBJ databases">
        <title>Identification and distribution of gene clusters putatively required for synthesis of sphingolipid metabolism inhibitors in phylogenetically diverse species of the filamentous fungus Fusarium.</title>
        <authorList>
            <person name="Kim H.-S."/>
            <person name="Busman M."/>
            <person name="Brown D.W."/>
            <person name="Divon H."/>
            <person name="Uhlig S."/>
            <person name="Proctor R.H."/>
        </authorList>
    </citation>
    <scope>NUCLEOTIDE SEQUENCE [LARGE SCALE GENOMIC DNA]</scope>
    <source>
        <strain evidence="2 3">NRRL 13308</strain>
    </source>
</reference>
<dbReference type="EMBL" id="JAADJF010000438">
    <property type="protein sequence ID" value="KAF4417365.1"/>
    <property type="molecule type" value="Genomic_DNA"/>
</dbReference>
<evidence type="ECO:0000313" key="3">
    <source>
        <dbReference type="Proteomes" id="UP000536711"/>
    </source>
</evidence>
<dbReference type="OrthoDB" id="5213630at2759"/>
<dbReference type="AlphaFoldDB" id="A0A8H4JBN8"/>
<comment type="caution">
    <text evidence="2">The sequence shown here is derived from an EMBL/GenBank/DDBJ whole genome shotgun (WGS) entry which is preliminary data.</text>
</comment>
<feature type="region of interest" description="Disordered" evidence="1">
    <location>
        <begin position="1"/>
        <end position="30"/>
    </location>
</feature>